<organism evidence="2 3">
    <name type="scientific">Ascobolus immersus RN42</name>
    <dbReference type="NCBI Taxonomy" id="1160509"/>
    <lineage>
        <taxon>Eukaryota</taxon>
        <taxon>Fungi</taxon>
        <taxon>Dikarya</taxon>
        <taxon>Ascomycota</taxon>
        <taxon>Pezizomycotina</taxon>
        <taxon>Pezizomycetes</taxon>
        <taxon>Pezizales</taxon>
        <taxon>Ascobolaceae</taxon>
        <taxon>Ascobolus</taxon>
    </lineage>
</organism>
<evidence type="ECO:0000313" key="2">
    <source>
        <dbReference type="EMBL" id="RPA83074.1"/>
    </source>
</evidence>
<reference evidence="2 3" key="1">
    <citation type="journal article" date="2018" name="Nat. Ecol. Evol.">
        <title>Pezizomycetes genomes reveal the molecular basis of ectomycorrhizal truffle lifestyle.</title>
        <authorList>
            <person name="Murat C."/>
            <person name="Payen T."/>
            <person name="Noel B."/>
            <person name="Kuo A."/>
            <person name="Morin E."/>
            <person name="Chen J."/>
            <person name="Kohler A."/>
            <person name="Krizsan K."/>
            <person name="Balestrini R."/>
            <person name="Da Silva C."/>
            <person name="Montanini B."/>
            <person name="Hainaut M."/>
            <person name="Levati E."/>
            <person name="Barry K.W."/>
            <person name="Belfiori B."/>
            <person name="Cichocki N."/>
            <person name="Clum A."/>
            <person name="Dockter R.B."/>
            <person name="Fauchery L."/>
            <person name="Guy J."/>
            <person name="Iotti M."/>
            <person name="Le Tacon F."/>
            <person name="Lindquist E.A."/>
            <person name="Lipzen A."/>
            <person name="Malagnac F."/>
            <person name="Mello A."/>
            <person name="Molinier V."/>
            <person name="Miyauchi S."/>
            <person name="Poulain J."/>
            <person name="Riccioni C."/>
            <person name="Rubini A."/>
            <person name="Sitrit Y."/>
            <person name="Splivallo R."/>
            <person name="Traeger S."/>
            <person name="Wang M."/>
            <person name="Zifcakova L."/>
            <person name="Wipf D."/>
            <person name="Zambonelli A."/>
            <person name="Paolocci F."/>
            <person name="Nowrousian M."/>
            <person name="Ottonello S."/>
            <person name="Baldrian P."/>
            <person name="Spatafora J.W."/>
            <person name="Henrissat B."/>
            <person name="Nagy L.G."/>
            <person name="Aury J.M."/>
            <person name="Wincker P."/>
            <person name="Grigoriev I.V."/>
            <person name="Bonfante P."/>
            <person name="Martin F.M."/>
        </authorList>
    </citation>
    <scope>NUCLEOTIDE SEQUENCE [LARGE SCALE GENOMIC DNA]</scope>
    <source>
        <strain evidence="2 3">RN42</strain>
    </source>
</reference>
<name>A0A3N4INC2_ASCIM</name>
<evidence type="ECO:0000256" key="1">
    <source>
        <dbReference type="SAM" id="MobiDB-lite"/>
    </source>
</evidence>
<accession>A0A3N4INC2</accession>
<evidence type="ECO:0000313" key="3">
    <source>
        <dbReference type="Proteomes" id="UP000275078"/>
    </source>
</evidence>
<dbReference type="Proteomes" id="UP000275078">
    <property type="component" value="Unassembled WGS sequence"/>
</dbReference>
<feature type="region of interest" description="Disordered" evidence="1">
    <location>
        <begin position="339"/>
        <end position="363"/>
    </location>
</feature>
<feature type="region of interest" description="Disordered" evidence="1">
    <location>
        <begin position="1"/>
        <end position="32"/>
    </location>
</feature>
<protein>
    <submittedName>
        <fullName evidence="2">Uncharacterized protein</fullName>
    </submittedName>
</protein>
<keyword evidence="3" id="KW-1185">Reference proteome</keyword>
<dbReference type="EMBL" id="ML119667">
    <property type="protein sequence ID" value="RPA83074.1"/>
    <property type="molecule type" value="Genomic_DNA"/>
</dbReference>
<sequence length="375" mass="41874">MAPHHEPQWSIFNHSRLPHTKTSGSTSDRKAQATERIQTVELEGDPMFGSYKPPIGFYDGSPGPTVINSAADIGLSSANESSKPKNKRAKRMKDFAEKLFGICKKALKKNASTPDSPVFPIARASSPHLHPTPVNRPRRPIRDFSQSVCTLPEVSGNSSDDQYVFVGDSSTRHSRELLSRLLCTTRKANESTETVHGLVKINPCHPLDLVIKKKEKTRVRISPVDNIYTDRKMLPLTQEVHLPRHRCAIRSDASRAIEPLIGMGLVSKEDLFNKEERLNSVIRTAQFAKDQHDFIRNRNFYDLDARVDGRKFALFGLDADLAALWGEGSSVGRNEMLEAKAPSLKPGRPSHGTRQREEVQRGNILLRSSPCSKNV</sequence>
<gene>
    <name evidence="2" type="ORF">BJ508DRAFT_305089</name>
</gene>
<dbReference type="AlphaFoldDB" id="A0A3N4INC2"/>
<proteinExistence type="predicted"/>